<feature type="transmembrane region" description="Helical" evidence="2">
    <location>
        <begin position="22"/>
        <end position="41"/>
    </location>
</feature>
<organism evidence="3 4">
    <name type="scientific">Herbiconiux ginsengi</name>
    <dbReference type="NCBI Taxonomy" id="381665"/>
    <lineage>
        <taxon>Bacteria</taxon>
        <taxon>Bacillati</taxon>
        <taxon>Actinomycetota</taxon>
        <taxon>Actinomycetes</taxon>
        <taxon>Micrococcales</taxon>
        <taxon>Microbacteriaceae</taxon>
        <taxon>Herbiconiux</taxon>
    </lineage>
</organism>
<keyword evidence="4" id="KW-1185">Reference proteome</keyword>
<protein>
    <submittedName>
        <fullName evidence="3">Uncharacterized protein</fullName>
    </submittedName>
</protein>
<name>A0A1H3LAG1_9MICO</name>
<accession>A0A1H3LAG1</accession>
<dbReference type="OrthoDB" id="4479226at2"/>
<dbReference type="Proteomes" id="UP000198891">
    <property type="component" value="Unassembled WGS sequence"/>
</dbReference>
<keyword evidence="2" id="KW-0472">Membrane</keyword>
<reference evidence="3 4" key="1">
    <citation type="submission" date="2016-10" db="EMBL/GenBank/DDBJ databases">
        <authorList>
            <person name="de Groot N.N."/>
        </authorList>
    </citation>
    <scope>NUCLEOTIDE SEQUENCE [LARGE SCALE GENOMIC DNA]</scope>
    <source>
        <strain evidence="3 4">CGMCC 4.3491</strain>
    </source>
</reference>
<feature type="compositionally biased region" description="Basic and acidic residues" evidence="1">
    <location>
        <begin position="122"/>
        <end position="135"/>
    </location>
</feature>
<dbReference type="RefSeq" id="WP_092549310.1">
    <property type="nucleotide sequence ID" value="NZ_FNPZ01000001.1"/>
</dbReference>
<evidence type="ECO:0000313" key="4">
    <source>
        <dbReference type="Proteomes" id="UP000198891"/>
    </source>
</evidence>
<dbReference type="EMBL" id="FNPZ01000001">
    <property type="protein sequence ID" value="SDY61149.1"/>
    <property type="molecule type" value="Genomic_DNA"/>
</dbReference>
<sequence length="135" mass="14681">MHALAPIDWTASWLIPWAQTPGFGGVAAVLAATIAFAAARYQARVQRAAQRKEQWWKRAESDDPSLRELGLGMLEALSESEWKGEHEDDVIAAAKDRLEVKKSTELISPHVPSLAEGGISDDQSHGPPDIRGDDG</sequence>
<keyword evidence="2" id="KW-0812">Transmembrane</keyword>
<keyword evidence="2" id="KW-1133">Transmembrane helix</keyword>
<proteinExistence type="predicted"/>
<evidence type="ECO:0000256" key="2">
    <source>
        <dbReference type="SAM" id="Phobius"/>
    </source>
</evidence>
<evidence type="ECO:0000313" key="3">
    <source>
        <dbReference type="EMBL" id="SDY61149.1"/>
    </source>
</evidence>
<dbReference type="AlphaFoldDB" id="A0A1H3LAG1"/>
<feature type="region of interest" description="Disordered" evidence="1">
    <location>
        <begin position="108"/>
        <end position="135"/>
    </location>
</feature>
<evidence type="ECO:0000256" key="1">
    <source>
        <dbReference type="SAM" id="MobiDB-lite"/>
    </source>
</evidence>
<gene>
    <name evidence="3" type="ORF">SAMN05216554_0891</name>
</gene>